<evidence type="ECO:0000256" key="1">
    <source>
        <dbReference type="ARBA" id="ARBA00004571"/>
    </source>
</evidence>
<sequence>MFSANTPLRALLPAAIMAASSAAHGAGLELTQHGTKETGHGFAGTAALLEDASVVAHNPAGLLRLSGTQTSLGVSSIYADLNYNVRVQREKIELPYGLDPTPVSGPGNATSKEVSIAPHLYLAHRISDDAAVGVGIYAPFASGSDFPAGWAGRYHSEETSQTTVNINPVFAFRATDTVTVGFGGFIQMYDAKLTNQIDTGYLVAEALVDRVREQEGEAAARATAEDAVARIGSQFDIENDIEIDSMAFGLSFGLLWEYSDRTRFGLNYRSRTEHVATGQATRKEVSDPEFRERLVQTVQGFANITEEDARDAVASAFDERGALGGDLESTITLPDVLTLSAFHQWTDRIAVMGSVTYTNWSVYDELRLSYADTSARGGSDITESGDDVRRRDLVQPLEFEDSYRFGVGASYAWDDRLTLRTGASFDQSPLRNSDFRTPRGPDNDRYIVGLGASYQWRDNLSVDVAYSWIQIKEGDVTAVENPAGSNHRAIGTSEGTLHNLAAQLNYRF</sequence>
<name>A0A137S6P2_9GAMM</name>
<reference evidence="10" key="1">
    <citation type="submission" date="2015-12" db="EMBL/GenBank/DDBJ databases">
        <authorList>
            <person name="Lima A."/>
            <person name="Farahani Zayas N."/>
            <person name="Castro Da Silva M.A."/>
            <person name="Cabral A."/>
            <person name="Pessatti M.L."/>
        </authorList>
    </citation>
    <scope>NUCLEOTIDE SEQUENCE [LARGE SCALE GENOMIC DNA]</scope>
    <source>
        <strain evidence="10">LAMA 842</strain>
    </source>
</reference>
<dbReference type="Proteomes" id="UP000070282">
    <property type="component" value="Unassembled WGS sequence"/>
</dbReference>
<evidence type="ECO:0000256" key="8">
    <source>
        <dbReference type="SAM" id="SignalP"/>
    </source>
</evidence>
<keyword evidence="7" id="KW-0998">Cell outer membrane</keyword>
<dbReference type="Gene3D" id="2.40.160.60">
    <property type="entry name" value="Outer membrane protein transport protein (OMPP1/FadL/TodX)"/>
    <property type="match status" value="1"/>
</dbReference>
<proteinExistence type="inferred from homology"/>
<dbReference type="InterPro" id="IPR005017">
    <property type="entry name" value="OMPP1/FadL/TodX"/>
</dbReference>
<evidence type="ECO:0000256" key="5">
    <source>
        <dbReference type="ARBA" id="ARBA00022729"/>
    </source>
</evidence>
<keyword evidence="4" id="KW-0812">Transmembrane</keyword>
<dbReference type="PATRIC" id="fig|1306954.6.peg.1256"/>
<evidence type="ECO:0000256" key="4">
    <source>
        <dbReference type="ARBA" id="ARBA00022692"/>
    </source>
</evidence>
<organism evidence="9 10">
    <name type="scientific">Marinobacter excellens LAMA 842</name>
    <dbReference type="NCBI Taxonomy" id="1306954"/>
    <lineage>
        <taxon>Bacteria</taxon>
        <taxon>Pseudomonadati</taxon>
        <taxon>Pseudomonadota</taxon>
        <taxon>Gammaproteobacteria</taxon>
        <taxon>Pseudomonadales</taxon>
        <taxon>Marinobacteraceae</taxon>
        <taxon>Marinobacter</taxon>
    </lineage>
</organism>
<keyword evidence="3" id="KW-1134">Transmembrane beta strand</keyword>
<accession>A0A137S6P2</accession>
<comment type="similarity">
    <text evidence="2">Belongs to the OmpP1/FadL family.</text>
</comment>
<evidence type="ECO:0000313" key="10">
    <source>
        <dbReference type="Proteomes" id="UP000070282"/>
    </source>
</evidence>
<comment type="caution">
    <text evidence="9">The sequence shown here is derived from an EMBL/GenBank/DDBJ whole genome shotgun (WGS) entry which is preliminary data.</text>
</comment>
<dbReference type="GO" id="GO:0015483">
    <property type="term" value="F:long-chain fatty acid transporting porin activity"/>
    <property type="evidence" value="ECO:0007669"/>
    <property type="project" value="TreeGrafter"/>
</dbReference>
<evidence type="ECO:0000256" key="3">
    <source>
        <dbReference type="ARBA" id="ARBA00022452"/>
    </source>
</evidence>
<feature type="signal peptide" evidence="8">
    <location>
        <begin position="1"/>
        <end position="25"/>
    </location>
</feature>
<dbReference type="Pfam" id="PF03349">
    <property type="entry name" value="Toluene_X"/>
    <property type="match status" value="1"/>
</dbReference>
<dbReference type="SUPFAM" id="SSF56935">
    <property type="entry name" value="Porins"/>
    <property type="match status" value="1"/>
</dbReference>
<protein>
    <submittedName>
        <fullName evidence="9">Long-chain fatty acid transport protein</fullName>
    </submittedName>
</protein>
<dbReference type="RefSeq" id="WP_061332949.1">
    <property type="nucleotide sequence ID" value="NZ_LOCO01000018.1"/>
</dbReference>
<evidence type="ECO:0000256" key="7">
    <source>
        <dbReference type="ARBA" id="ARBA00023237"/>
    </source>
</evidence>
<evidence type="ECO:0000256" key="2">
    <source>
        <dbReference type="ARBA" id="ARBA00008163"/>
    </source>
</evidence>
<gene>
    <name evidence="9" type="ORF">J122_2976</name>
</gene>
<dbReference type="PANTHER" id="PTHR35093:SF8">
    <property type="entry name" value="OUTER MEMBRANE PROTEIN NMB0088-RELATED"/>
    <property type="match status" value="1"/>
</dbReference>
<dbReference type="PANTHER" id="PTHR35093">
    <property type="entry name" value="OUTER MEMBRANE PROTEIN NMB0088-RELATED"/>
    <property type="match status" value="1"/>
</dbReference>
<comment type="subcellular location">
    <subcellularLocation>
        <location evidence="1">Cell outer membrane</location>
        <topology evidence="1">Multi-pass membrane protein</topology>
    </subcellularLocation>
</comment>
<keyword evidence="5 8" id="KW-0732">Signal</keyword>
<keyword evidence="6" id="KW-0472">Membrane</keyword>
<evidence type="ECO:0000256" key="6">
    <source>
        <dbReference type="ARBA" id="ARBA00023136"/>
    </source>
</evidence>
<evidence type="ECO:0000313" key="9">
    <source>
        <dbReference type="EMBL" id="KXO08086.1"/>
    </source>
</evidence>
<dbReference type="EMBL" id="LOCO01000018">
    <property type="protein sequence ID" value="KXO08086.1"/>
    <property type="molecule type" value="Genomic_DNA"/>
</dbReference>
<feature type="chain" id="PRO_5007480278" evidence="8">
    <location>
        <begin position="26"/>
        <end position="508"/>
    </location>
</feature>
<dbReference type="AlphaFoldDB" id="A0A137S6P2"/>
<keyword evidence="10" id="KW-1185">Reference proteome</keyword>
<dbReference type="GO" id="GO:0009279">
    <property type="term" value="C:cell outer membrane"/>
    <property type="evidence" value="ECO:0007669"/>
    <property type="project" value="UniProtKB-SubCell"/>
</dbReference>